<sequence length="212" mass="24024">MSFAIRKKFSNKFLKNIEKTYRPVSNDEDIYRTYSSPNKKSNMTSSQPIGPTQTANNATTDTTMEEASSSSPAHALSHSEIELTSRDLHEKDIHTQTPITEILTNMDVDPIITNTDKGKSLETQSATQTNTPNPLQITVLTDIFEQTPQVSNKAHKGFIPRDSFPPKLSNNEIINLIKTSFIKDSNAFRFDVNTTSTYRYFTIYFRTRDSLD</sequence>
<organism evidence="2 3">
    <name type="scientific">Rhizophagus irregularis (strain DAOM 181602 / DAOM 197198 / MUCL 43194)</name>
    <name type="common">Arbuscular mycorrhizal fungus</name>
    <name type="synonym">Glomus intraradices</name>
    <dbReference type="NCBI Taxonomy" id="747089"/>
    <lineage>
        <taxon>Eukaryota</taxon>
        <taxon>Fungi</taxon>
        <taxon>Fungi incertae sedis</taxon>
        <taxon>Mucoromycota</taxon>
        <taxon>Glomeromycotina</taxon>
        <taxon>Glomeromycetes</taxon>
        <taxon>Glomerales</taxon>
        <taxon>Glomeraceae</taxon>
        <taxon>Rhizophagus</taxon>
    </lineage>
</organism>
<reference evidence="2 3" key="2">
    <citation type="journal article" date="2018" name="New Phytol.">
        <title>High intraspecific genome diversity in the model arbuscular mycorrhizal symbiont Rhizophagus irregularis.</title>
        <authorList>
            <person name="Chen E.C.H."/>
            <person name="Morin E."/>
            <person name="Beaudet D."/>
            <person name="Noel J."/>
            <person name="Yildirir G."/>
            <person name="Ndikumana S."/>
            <person name="Charron P."/>
            <person name="St-Onge C."/>
            <person name="Giorgi J."/>
            <person name="Kruger M."/>
            <person name="Marton T."/>
            <person name="Ropars J."/>
            <person name="Grigoriev I.V."/>
            <person name="Hainaut M."/>
            <person name="Henrissat B."/>
            <person name="Roux C."/>
            <person name="Martin F."/>
            <person name="Corradi N."/>
        </authorList>
    </citation>
    <scope>NUCLEOTIDE SEQUENCE [LARGE SCALE GENOMIC DNA]</scope>
    <source>
        <strain evidence="2 3">DAOM 197198</strain>
    </source>
</reference>
<name>A0A2P4NZB0_RHIID</name>
<evidence type="ECO:0000256" key="1">
    <source>
        <dbReference type="SAM" id="MobiDB-lite"/>
    </source>
</evidence>
<reference evidence="2 3" key="1">
    <citation type="journal article" date="2013" name="Proc. Natl. Acad. Sci. U.S.A.">
        <title>Genome of an arbuscular mycorrhizal fungus provides insight into the oldest plant symbiosis.</title>
        <authorList>
            <person name="Tisserant E."/>
            <person name="Malbreil M."/>
            <person name="Kuo A."/>
            <person name="Kohler A."/>
            <person name="Symeonidi A."/>
            <person name="Balestrini R."/>
            <person name="Charron P."/>
            <person name="Duensing N."/>
            <person name="Frei Dit Frey N."/>
            <person name="Gianinazzi-Pearson V."/>
            <person name="Gilbert L.B."/>
            <person name="Handa Y."/>
            <person name="Herr J.R."/>
            <person name="Hijri M."/>
            <person name="Koul R."/>
            <person name="Kawaguchi M."/>
            <person name="Krajinski F."/>
            <person name="Lammers P.J."/>
            <person name="Masclaux F.G."/>
            <person name="Murat C."/>
            <person name="Morin E."/>
            <person name="Ndikumana S."/>
            <person name="Pagni M."/>
            <person name="Petitpierre D."/>
            <person name="Requena N."/>
            <person name="Rosikiewicz P."/>
            <person name="Riley R."/>
            <person name="Saito K."/>
            <person name="San Clemente H."/>
            <person name="Shapiro H."/>
            <person name="van Tuinen D."/>
            <person name="Becard G."/>
            <person name="Bonfante P."/>
            <person name="Paszkowski U."/>
            <person name="Shachar-Hill Y.Y."/>
            <person name="Tuskan G.A."/>
            <person name="Young P.W."/>
            <person name="Sanders I.R."/>
            <person name="Henrissat B."/>
            <person name="Rensing S.A."/>
            <person name="Grigoriev I.V."/>
            <person name="Corradi N."/>
            <person name="Roux C."/>
            <person name="Martin F."/>
        </authorList>
    </citation>
    <scope>NUCLEOTIDE SEQUENCE [LARGE SCALE GENOMIC DNA]</scope>
    <source>
        <strain evidence="2 3">DAOM 197198</strain>
    </source>
</reference>
<gene>
    <name evidence="2" type="ORF">GLOIN_2v1821375</name>
</gene>
<proteinExistence type="predicted"/>
<protein>
    <submittedName>
        <fullName evidence="2">Uncharacterized protein</fullName>
    </submittedName>
</protein>
<accession>A0A2P4NZB0</accession>
<dbReference type="EMBL" id="AUPC02000527">
    <property type="protein sequence ID" value="POG58481.1"/>
    <property type="molecule type" value="Genomic_DNA"/>
</dbReference>
<evidence type="ECO:0000313" key="2">
    <source>
        <dbReference type="EMBL" id="POG58481.1"/>
    </source>
</evidence>
<dbReference type="AlphaFoldDB" id="A0A2P4NZB0"/>
<feature type="compositionally biased region" description="Polar residues" evidence="1">
    <location>
        <begin position="33"/>
        <end position="51"/>
    </location>
</feature>
<dbReference type="Proteomes" id="UP000018888">
    <property type="component" value="Unassembled WGS sequence"/>
</dbReference>
<feature type="compositionally biased region" description="Low complexity" evidence="1">
    <location>
        <begin position="52"/>
        <end position="76"/>
    </location>
</feature>
<keyword evidence="3" id="KW-1185">Reference proteome</keyword>
<feature type="region of interest" description="Disordered" evidence="1">
    <location>
        <begin position="29"/>
        <end position="79"/>
    </location>
</feature>
<evidence type="ECO:0000313" key="3">
    <source>
        <dbReference type="Proteomes" id="UP000018888"/>
    </source>
</evidence>
<comment type="caution">
    <text evidence="2">The sequence shown here is derived from an EMBL/GenBank/DDBJ whole genome shotgun (WGS) entry which is preliminary data.</text>
</comment>